<gene>
    <name evidence="1 3" type="primary">EFM6</name>
    <name evidence="3" type="ORF">VNI00_001031</name>
</gene>
<dbReference type="PANTHER" id="PTHR14614:SF132">
    <property type="entry name" value="PROTEIN-LYSINE METHYLTRANSFERASE C42C1.13"/>
    <property type="match status" value="1"/>
</dbReference>
<sequence>MAQLADGGDLQHDDGDEQISDDDDPLKHLRIVNGDENTGTSNLVRSELISGILPGQHYSLQDKTLTLTFSKQGSDQAGNAGPDYDQLSIILAVDASPGCGGVVWPAGQILSSYLFRKGPEYLRGKNVVELGSGTGLVGLIAAMLDAGQVWVTDQAPLLEIMRKNVYMNCLTSKCTVAELDWGTPAPTMISKPDMILAADCVYFEPAFPLLVQTLCDLVGEKTEVLFCYKKRRKADRRFFALLKKKFDWQEV</sequence>
<feature type="binding site" evidence="1">
    <location>
        <position position="104"/>
    </location>
    <ligand>
        <name>S-adenosyl-L-methionine</name>
        <dbReference type="ChEBI" id="CHEBI:59789"/>
    </ligand>
</feature>
<dbReference type="Proteomes" id="UP001383192">
    <property type="component" value="Unassembled WGS sequence"/>
</dbReference>
<protein>
    <recommendedName>
        <fullName evidence="1">Protein-lysine N-methyltransferase EFM6</fullName>
        <ecNumber evidence="1">2.1.1.-</ecNumber>
    </recommendedName>
    <alternativeName>
        <fullName evidence="1">Elongation factor methyltransferase 6</fullName>
    </alternativeName>
</protein>
<keyword evidence="4" id="KW-1185">Reference proteome</keyword>
<dbReference type="InterPro" id="IPR029063">
    <property type="entry name" value="SAM-dependent_MTases_sf"/>
</dbReference>
<evidence type="ECO:0000256" key="1">
    <source>
        <dbReference type="HAMAP-Rule" id="MF_03198"/>
    </source>
</evidence>
<dbReference type="EMBL" id="JAYKXP010000003">
    <property type="protein sequence ID" value="KAK7060266.1"/>
    <property type="molecule type" value="Genomic_DNA"/>
</dbReference>
<name>A0AAW0E7T9_9AGAR</name>
<dbReference type="Pfam" id="PF10294">
    <property type="entry name" value="Methyltransf_16"/>
    <property type="match status" value="1"/>
</dbReference>
<keyword evidence="1" id="KW-0963">Cytoplasm</keyword>
<comment type="caution">
    <text evidence="3">The sequence shown here is derived from an EMBL/GenBank/DDBJ whole genome shotgun (WGS) entry which is preliminary data.</text>
</comment>
<dbReference type="InterPro" id="IPR033684">
    <property type="entry name" value="EFM6"/>
</dbReference>
<comment type="similarity">
    <text evidence="1">Belongs to the class I-like SAM-binding methyltransferase superfamily. METTL21 family. EFM6 subfamily.</text>
</comment>
<dbReference type="CDD" id="cd02440">
    <property type="entry name" value="AdoMet_MTases"/>
    <property type="match status" value="1"/>
</dbReference>
<proteinExistence type="inferred from homology"/>
<dbReference type="HAMAP" id="MF_03198">
    <property type="entry name" value="Methyltr_EFM6"/>
    <property type="match status" value="1"/>
</dbReference>
<dbReference type="Gene3D" id="3.40.50.150">
    <property type="entry name" value="Vaccinia Virus protein VP39"/>
    <property type="match status" value="1"/>
</dbReference>
<keyword evidence="1" id="KW-0949">S-adenosyl-L-methionine</keyword>
<feature type="binding site" evidence="1">
    <location>
        <position position="198"/>
    </location>
    <ligand>
        <name>S-adenosyl-L-methionine</name>
        <dbReference type="ChEBI" id="CHEBI:59789"/>
    </ligand>
</feature>
<keyword evidence="1" id="KW-0489">Methyltransferase</keyword>
<feature type="binding site" evidence="1">
    <location>
        <position position="181"/>
    </location>
    <ligand>
        <name>S-adenosyl-L-methionine</name>
        <dbReference type="ChEBI" id="CHEBI:59789"/>
    </ligand>
</feature>
<comment type="subcellular location">
    <subcellularLocation>
        <location evidence="1">Cytoplasm</location>
    </subcellularLocation>
</comment>
<evidence type="ECO:0000313" key="4">
    <source>
        <dbReference type="Proteomes" id="UP001383192"/>
    </source>
</evidence>
<dbReference type="GO" id="GO:0005737">
    <property type="term" value="C:cytoplasm"/>
    <property type="evidence" value="ECO:0007669"/>
    <property type="project" value="UniProtKB-SubCell"/>
</dbReference>
<feature type="binding site" evidence="1">
    <location>
        <begin position="131"/>
        <end position="133"/>
    </location>
    <ligand>
        <name>S-adenosyl-L-methionine</name>
        <dbReference type="ChEBI" id="CHEBI:59789"/>
    </ligand>
</feature>
<dbReference type="GO" id="GO:0032259">
    <property type="term" value="P:methylation"/>
    <property type="evidence" value="ECO:0007669"/>
    <property type="project" value="UniProtKB-KW"/>
</dbReference>
<evidence type="ECO:0000256" key="2">
    <source>
        <dbReference type="SAM" id="MobiDB-lite"/>
    </source>
</evidence>
<dbReference type="SUPFAM" id="SSF53335">
    <property type="entry name" value="S-adenosyl-L-methionine-dependent methyltransferases"/>
    <property type="match status" value="1"/>
</dbReference>
<keyword evidence="1" id="KW-0808">Transferase</keyword>
<dbReference type="PANTHER" id="PTHR14614">
    <property type="entry name" value="HEPATOCELLULAR CARCINOMA-ASSOCIATED ANTIGEN"/>
    <property type="match status" value="1"/>
</dbReference>
<dbReference type="AlphaFoldDB" id="A0AAW0E7T9"/>
<evidence type="ECO:0000313" key="3">
    <source>
        <dbReference type="EMBL" id="KAK7060266.1"/>
    </source>
</evidence>
<feature type="region of interest" description="Disordered" evidence="2">
    <location>
        <begin position="1"/>
        <end position="25"/>
    </location>
</feature>
<organism evidence="3 4">
    <name type="scientific">Paramarasmius palmivorus</name>
    <dbReference type="NCBI Taxonomy" id="297713"/>
    <lineage>
        <taxon>Eukaryota</taxon>
        <taxon>Fungi</taxon>
        <taxon>Dikarya</taxon>
        <taxon>Basidiomycota</taxon>
        <taxon>Agaricomycotina</taxon>
        <taxon>Agaricomycetes</taxon>
        <taxon>Agaricomycetidae</taxon>
        <taxon>Agaricales</taxon>
        <taxon>Marasmiineae</taxon>
        <taxon>Marasmiaceae</taxon>
        <taxon>Paramarasmius</taxon>
    </lineage>
</organism>
<dbReference type="GO" id="GO:0016279">
    <property type="term" value="F:protein-lysine N-methyltransferase activity"/>
    <property type="evidence" value="ECO:0007669"/>
    <property type="project" value="UniProtKB-UniRule"/>
</dbReference>
<accession>A0AAW0E7T9</accession>
<dbReference type="EC" id="2.1.1.-" evidence="1"/>
<dbReference type="InterPro" id="IPR019410">
    <property type="entry name" value="Methyltransf_16"/>
</dbReference>
<reference evidence="3 4" key="1">
    <citation type="submission" date="2024-01" db="EMBL/GenBank/DDBJ databases">
        <title>A draft genome for a cacao thread blight-causing isolate of Paramarasmius palmivorus.</title>
        <authorList>
            <person name="Baruah I.K."/>
            <person name="Bukari Y."/>
            <person name="Amoako-Attah I."/>
            <person name="Meinhardt L.W."/>
            <person name="Bailey B.A."/>
            <person name="Cohen S.P."/>
        </authorList>
    </citation>
    <scope>NUCLEOTIDE SEQUENCE [LARGE SCALE GENOMIC DNA]</scope>
    <source>
        <strain evidence="3 4">GH-12</strain>
    </source>
</reference>
<comment type="function">
    <text evidence="1">S-adenosyl-L-methionine-dependent protein-lysine N-methyltransferase that methylates elongation factor 1-alpha.</text>
</comment>
<feature type="compositionally biased region" description="Acidic residues" evidence="2">
    <location>
        <begin position="14"/>
        <end position="24"/>
    </location>
</feature>
<feature type="binding site" evidence="1">
    <location>
        <position position="153"/>
    </location>
    <ligand>
        <name>S-adenosyl-L-methionine</name>
        <dbReference type="ChEBI" id="CHEBI:59789"/>
    </ligand>
</feature>